<sequence length="399" mass="42916">MATRYRRLFVVVLDSVGIGALPDAEAFGDAGANTLGHIAERVGLFVPNLAALGLGNIAPLSGIPPTERPRAHFGRMAEVSRGKDTTIGHWELMGLRTDTPFPTYPNGFPEELLRAFADATGRSVLGNVPASGTEIIARLGEEHLRTGAWIVYTSADSVFQIAAHEAVVPLSELYRACETALALTRSRPDWAVARVIARPFVGAPGAFERTPNRRDFSVEPHGETVLVRLKAAGYDVVGVGKIGDIFAGVGLTESHPTRSNDDGVDVTLRMIARSDLKGLVLTNLVDFDSKYGHRRDPAGYKAALEAFDRRLPELLQALRPGDLFILTADHGNDPTFRGTNHTREYVPLLVYDPTAEAKGVVGRPLGTRETFADVAQTIAENFSVGPMPLGTSFLGEIAA</sequence>
<reference evidence="8 9" key="1">
    <citation type="submission" date="2015-09" db="EMBL/GenBank/DDBJ databases">
        <title>Draft genome sequence of Hydrogenibacillus schlegelii DSM 2000.</title>
        <authorList>
            <person name="Hemp J."/>
        </authorList>
    </citation>
    <scope>NUCLEOTIDE SEQUENCE [LARGE SCALE GENOMIC DNA]</scope>
    <source>
        <strain evidence="8 9">MA 48</strain>
    </source>
</reference>
<dbReference type="RefSeq" id="WP_066203745.1">
    <property type="nucleotide sequence ID" value="NZ_CBCSAS010000010.1"/>
</dbReference>
<dbReference type="GO" id="GO:0005829">
    <property type="term" value="C:cytosol"/>
    <property type="evidence" value="ECO:0007669"/>
    <property type="project" value="TreeGrafter"/>
</dbReference>
<dbReference type="PANTHER" id="PTHR21110">
    <property type="entry name" value="PHOSPHOPENTOMUTASE"/>
    <property type="match status" value="1"/>
</dbReference>
<dbReference type="NCBIfam" id="TIGR01696">
    <property type="entry name" value="deoB"/>
    <property type="match status" value="1"/>
</dbReference>
<comment type="caution">
    <text evidence="8">The sequence shown here is derived from an EMBL/GenBank/DDBJ whole genome shotgun (WGS) entry which is preliminary data.</text>
</comment>
<keyword evidence="9" id="KW-1185">Reference proteome</keyword>
<dbReference type="GO" id="GO:0009117">
    <property type="term" value="P:nucleotide metabolic process"/>
    <property type="evidence" value="ECO:0007669"/>
    <property type="project" value="UniProtKB-UniRule"/>
</dbReference>
<dbReference type="GO" id="GO:0043094">
    <property type="term" value="P:metabolic compound salvage"/>
    <property type="evidence" value="ECO:0007669"/>
    <property type="project" value="UniProtKB-UniRule"/>
</dbReference>
<accession>A0A132N4U9</accession>
<dbReference type="NCBIfam" id="NF003766">
    <property type="entry name" value="PRK05362.1"/>
    <property type="match status" value="1"/>
</dbReference>
<keyword evidence="5" id="KW-0963">Cytoplasm</keyword>
<dbReference type="PIRSF" id="PIRSF001491">
    <property type="entry name" value="Ppentomutase"/>
    <property type="match status" value="1"/>
</dbReference>
<comment type="catalytic activity">
    <reaction evidence="5">
        <text>alpha-D-ribose 1-phosphate = D-ribose 5-phosphate</text>
        <dbReference type="Rhea" id="RHEA:18793"/>
        <dbReference type="ChEBI" id="CHEBI:57720"/>
        <dbReference type="ChEBI" id="CHEBI:78346"/>
        <dbReference type="EC" id="5.4.2.7"/>
    </reaction>
</comment>
<feature type="binding site" evidence="5">
    <location>
        <position position="293"/>
    </location>
    <ligand>
        <name>Mn(2+)</name>
        <dbReference type="ChEBI" id="CHEBI:29035"/>
        <label>2</label>
    </ligand>
</feature>
<dbReference type="Gene3D" id="3.30.70.1250">
    <property type="entry name" value="Phosphopentomutase"/>
    <property type="match status" value="1"/>
</dbReference>
<dbReference type="AlphaFoldDB" id="A0A132N4U9"/>
<dbReference type="HAMAP" id="MF_00740">
    <property type="entry name" value="Phosphopentomut"/>
    <property type="match status" value="1"/>
</dbReference>
<feature type="binding site" evidence="5">
    <location>
        <position position="341"/>
    </location>
    <ligand>
        <name>Mn(2+)</name>
        <dbReference type="ChEBI" id="CHEBI:29035"/>
        <label>2</label>
    </ligand>
</feature>
<evidence type="ECO:0000256" key="3">
    <source>
        <dbReference type="ARBA" id="ARBA00023211"/>
    </source>
</evidence>
<feature type="binding site" evidence="5">
    <location>
        <position position="330"/>
    </location>
    <ligand>
        <name>Mn(2+)</name>
        <dbReference type="ChEBI" id="CHEBI:29035"/>
        <label>1</label>
    </ligand>
</feature>
<dbReference type="Proteomes" id="UP000243024">
    <property type="component" value="Unassembled WGS sequence"/>
</dbReference>
<evidence type="ECO:0000256" key="5">
    <source>
        <dbReference type="HAMAP-Rule" id="MF_00740"/>
    </source>
</evidence>
<comment type="similarity">
    <text evidence="1 5">Belongs to the phosphopentomutase family.</text>
</comment>
<dbReference type="EMBL" id="JXBB01000066">
    <property type="protein sequence ID" value="OAR03213.1"/>
    <property type="molecule type" value="Genomic_DNA"/>
</dbReference>
<feature type="binding site" evidence="5">
    <location>
        <position position="288"/>
    </location>
    <ligand>
        <name>Mn(2+)</name>
        <dbReference type="ChEBI" id="CHEBI:29035"/>
        <label>2</label>
    </ligand>
</feature>
<dbReference type="Gene3D" id="3.40.720.10">
    <property type="entry name" value="Alkaline Phosphatase, subunit A"/>
    <property type="match status" value="1"/>
</dbReference>
<evidence type="ECO:0000256" key="2">
    <source>
        <dbReference type="ARBA" id="ARBA00022723"/>
    </source>
</evidence>
<dbReference type="GO" id="GO:0000287">
    <property type="term" value="F:magnesium ion binding"/>
    <property type="evidence" value="ECO:0007669"/>
    <property type="project" value="UniProtKB-UniRule"/>
</dbReference>
<dbReference type="InterPro" id="IPR017850">
    <property type="entry name" value="Alkaline_phosphatase_core_sf"/>
</dbReference>
<dbReference type="SUPFAM" id="SSF53649">
    <property type="entry name" value="Alkaline phosphatase-like"/>
    <property type="match status" value="1"/>
</dbReference>
<dbReference type="SUPFAM" id="SSF143856">
    <property type="entry name" value="DeoB insert domain-like"/>
    <property type="match status" value="1"/>
</dbReference>
<comment type="cofactor">
    <cofactor evidence="5">
        <name>Mn(2+)</name>
        <dbReference type="ChEBI" id="CHEBI:29035"/>
    </cofactor>
    <text evidence="5">Binds 2 manganese ions.</text>
</comment>
<dbReference type="EC" id="5.4.2.7" evidence="5 6"/>
<dbReference type="InterPro" id="IPR006124">
    <property type="entry name" value="Metalloenzyme"/>
</dbReference>
<dbReference type="GO" id="GO:0008973">
    <property type="term" value="F:phosphopentomutase activity"/>
    <property type="evidence" value="ECO:0007669"/>
    <property type="project" value="UniProtKB-UniRule"/>
</dbReference>
<dbReference type="PANTHER" id="PTHR21110:SF0">
    <property type="entry name" value="PHOSPHOPENTOMUTASE"/>
    <property type="match status" value="1"/>
</dbReference>
<name>A0A132N4U9_HYDSH</name>
<dbReference type="CDD" id="cd16009">
    <property type="entry name" value="PPM"/>
    <property type="match status" value="1"/>
</dbReference>
<dbReference type="InterPro" id="IPR024052">
    <property type="entry name" value="Phosphopentomutase_DeoB_cap_sf"/>
</dbReference>
<keyword evidence="4 5" id="KW-0413">Isomerase</keyword>
<evidence type="ECO:0000256" key="1">
    <source>
        <dbReference type="ARBA" id="ARBA00010373"/>
    </source>
</evidence>
<organism evidence="8 9">
    <name type="scientific">Hydrogenibacillus schlegelii</name>
    <name type="common">Bacillus schlegelii</name>
    <dbReference type="NCBI Taxonomy" id="1484"/>
    <lineage>
        <taxon>Bacteria</taxon>
        <taxon>Bacillati</taxon>
        <taxon>Bacillota</taxon>
        <taxon>Bacilli</taxon>
        <taxon>Bacillales</taxon>
        <taxon>Bacillales Family X. Incertae Sedis</taxon>
        <taxon>Hydrogenibacillus</taxon>
    </lineage>
</organism>
<dbReference type="OrthoDB" id="9769930at2"/>
<dbReference type="STRING" id="1484.SA87_04795"/>
<dbReference type="UniPathway" id="UPA00087">
    <property type="reaction ID" value="UER00173"/>
</dbReference>
<evidence type="ECO:0000259" key="7">
    <source>
        <dbReference type="Pfam" id="PF01676"/>
    </source>
</evidence>
<comment type="function">
    <text evidence="5">Isomerase that catalyzes the conversion of deoxy-ribose 1-phosphate (dRib-1-P) and ribose 1-phosphate (Rib-1-P) to deoxy-ribose 5-phosphate (dRib-5-P) and ribose 5-phosphate (Rib-5-P), respectively.</text>
</comment>
<keyword evidence="3 5" id="KW-0464">Manganese</keyword>
<evidence type="ECO:0000256" key="6">
    <source>
        <dbReference type="NCBIfam" id="TIGR01696"/>
    </source>
</evidence>
<dbReference type="InterPro" id="IPR010045">
    <property type="entry name" value="DeoB"/>
</dbReference>
<protein>
    <recommendedName>
        <fullName evidence="5 6">Phosphopentomutase</fullName>
        <ecNumber evidence="5 6">5.4.2.7</ecNumber>
    </recommendedName>
    <alternativeName>
        <fullName evidence="5">Phosphodeoxyribomutase</fullName>
    </alternativeName>
</protein>
<evidence type="ECO:0000256" key="4">
    <source>
        <dbReference type="ARBA" id="ARBA00023235"/>
    </source>
</evidence>
<keyword evidence="2 5" id="KW-0479">Metal-binding</keyword>
<feature type="binding site" evidence="5">
    <location>
        <position position="329"/>
    </location>
    <ligand>
        <name>Mn(2+)</name>
        <dbReference type="ChEBI" id="CHEBI:29035"/>
        <label>1</label>
    </ligand>
</feature>
<feature type="binding site" evidence="5">
    <location>
        <position position="14"/>
    </location>
    <ligand>
        <name>Mn(2+)</name>
        <dbReference type="ChEBI" id="CHEBI:29035"/>
        <label>1</label>
    </ligand>
</feature>
<dbReference type="GO" id="GO:0006015">
    <property type="term" value="P:5-phosphoribose 1-diphosphate biosynthetic process"/>
    <property type="evidence" value="ECO:0007669"/>
    <property type="project" value="UniProtKB-UniPathway"/>
</dbReference>
<feature type="domain" description="Metalloenzyme" evidence="7">
    <location>
        <begin position="7"/>
        <end position="384"/>
    </location>
</feature>
<comment type="pathway">
    <text evidence="5">Carbohydrate degradation; 2-deoxy-D-ribose 1-phosphate degradation; D-glyceraldehyde 3-phosphate and acetaldehyde from 2-deoxy-alpha-D-ribose 1-phosphate: step 1/2.</text>
</comment>
<dbReference type="Pfam" id="PF01676">
    <property type="entry name" value="Metalloenzyme"/>
    <property type="match status" value="1"/>
</dbReference>
<gene>
    <name evidence="5" type="primary">deoB</name>
    <name evidence="8" type="ORF">SA87_04795</name>
</gene>
<comment type="subcellular location">
    <subcellularLocation>
        <location evidence="5">Cytoplasm</location>
    </subcellularLocation>
</comment>
<proteinExistence type="inferred from homology"/>
<evidence type="ECO:0000313" key="9">
    <source>
        <dbReference type="Proteomes" id="UP000243024"/>
    </source>
</evidence>
<evidence type="ECO:0000313" key="8">
    <source>
        <dbReference type="EMBL" id="OAR03213.1"/>
    </source>
</evidence>
<dbReference type="GO" id="GO:0006018">
    <property type="term" value="P:2-deoxyribose 1-phosphate catabolic process"/>
    <property type="evidence" value="ECO:0007669"/>
    <property type="project" value="UniProtKB-UniRule"/>
</dbReference>
<dbReference type="GO" id="GO:0030145">
    <property type="term" value="F:manganese ion binding"/>
    <property type="evidence" value="ECO:0007669"/>
    <property type="project" value="UniProtKB-UniRule"/>
</dbReference>
<comment type="catalytic activity">
    <reaction evidence="5">
        <text>2-deoxy-alpha-D-ribose 1-phosphate = 2-deoxy-D-ribose 5-phosphate</text>
        <dbReference type="Rhea" id="RHEA:27658"/>
        <dbReference type="ChEBI" id="CHEBI:57259"/>
        <dbReference type="ChEBI" id="CHEBI:62877"/>
        <dbReference type="EC" id="5.4.2.7"/>
    </reaction>
</comment>